<dbReference type="Proteomes" id="UP000030460">
    <property type="component" value="Unassembled WGS sequence"/>
</dbReference>
<keyword evidence="4" id="KW-1185">Reference proteome</keyword>
<gene>
    <name evidence="3" type="primary">pilO2</name>
    <name evidence="2" type="ORF">NH14_030970</name>
    <name evidence="3" type="ORF">NH14_031405</name>
</gene>
<reference evidence="3" key="1">
    <citation type="journal article" date="2015" name="Genome Announc.">
        <title>Draft Genome Sequence of the Polyhydroxyalkanoate-Producing Bacterium Burkholderia sacchari LMG 19450 Isolated from Brazilian Sugarcane Plantation Soil.</title>
        <authorList>
            <person name="Alexandrino P.M."/>
            <person name="Mendonca T.T."/>
            <person name="Guaman Bautista L.P."/>
            <person name="Cherix J."/>
            <person name="Lozano-Sakalauskas G.C."/>
            <person name="Fujita A."/>
            <person name="Ramos Filho E."/>
            <person name="Long P."/>
            <person name="Padilla G."/>
            <person name="Taciro M.K."/>
            <person name="Gomez J.G."/>
            <person name="Silva L.F."/>
        </authorList>
    </citation>
    <scope>NUCLEOTIDE SEQUENCE</scope>
    <source>
        <strain evidence="3">LMG 19450</strain>
    </source>
</reference>
<evidence type="ECO:0000256" key="1">
    <source>
        <dbReference type="SAM" id="Phobius"/>
    </source>
</evidence>
<dbReference type="Pfam" id="PF06864">
    <property type="entry name" value="PAP_PilO"/>
    <property type="match status" value="1"/>
</dbReference>
<keyword evidence="1" id="KW-0812">Transmembrane</keyword>
<organism evidence="3 4">
    <name type="scientific">Paraburkholderia sacchari</name>
    <dbReference type="NCBI Taxonomy" id="159450"/>
    <lineage>
        <taxon>Bacteria</taxon>
        <taxon>Pseudomonadati</taxon>
        <taxon>Pseudomonadota</taxon>
        <taxon>Betaproteobacteria</taxon>
        <taxon>Burkholderiales</taxon>
        <taxon>Burkholderiaceae</taxon>
        <taxon>Paraburkholderia</taxon>
    </lineage>
</organism>
<evidence type="ECO:0000313" key="3">
    <source>
        <dbReference type="EMBL" id="NLP65567.1"/>
    </source>
</evidence>
<sequence length="459" mass="50080">MFKASRNRSKTQVRDDAPVRQDLQHVDINGHGFVSNLFWQPLNNARSYMAEAKAFGKQNGWDIVAIRRGTRIQAGFVDSGSRNLKGMFSLAASLASVLGDSWLGAFRLKDGRYAVVAVHEMLICPGVDRLCTTAEEARQMLTNAHNTYSFDAESIFAPPELEFASQDRDIYQVLSAKSIRKDNRLKQLTFGMSTRQLVTVGVGVLAVVGAIGSYMVWDAREQEAKERQLAIQRAAEKLRLDQLNATARRKLEEAALAHPWAVQPNAVDFINACAKTTNALPLSVKGWTFSSADCSGSAIVVHFSRDGGTVEDMRLAAPELFGVPAVFNGGDEATITLGLSAPVGGDDVVATPDDDMSIFMTHFQQIGMTPTLEERPVKIEPPKVPAGQPPMEAPIAPWRQFHFSFDGPAQPVSHFSVGRDGTVSLIGIPGLRIDAVTTKLNAEDATLTWHVEGNIYAKK</sequence>
<keyword evidence="1" id="KW-1133">Transmembrane helix</keyword>
<name>A0A8T6ZK51_9BURK</name>
<dbReference type="EMBL" id="JTDB02000015">
    <property type="protein sequence ID" value="NLP65567.1"/>
    <property type="molecule type" value="Genomic_DNA"/>
</dbReference>
<evidence type="ECO:0000313" key="2">
    <source>
        <dbReference type="EMBL" id="NLP65482.1"/>
    </source>
</evidence>
<dbReference type="InterPro" id="IPR009663">
    <property type="entry name" value="PAP_PilO"/>
</dbReference>
<evidence type="ECO:0000313" key="4">
    <source>
        <dbReference type="Proteomes" id="UP000030460"/>
    </source>
</evidence>
<protein>
    <submittedName>
        <fullName evidence="3">Type 4b pilus protein PilO2</fullName>
    </submittedName>
</protein>
<feature type="transmembrane region" description="Helical" evidence="1">
    <location>
        <begin position="197"/>
        <end position="217"/>
    </location>
</feature>
<dbReference type="EMBL" id="JTDB02000015">
    <property type="protein sequence ID" value="NLP65482.1"/>
    <property type="molecule type" value="Genomic_DNA"/>
</dbReference>
<reference evidence="3" key="2">
    <citation type="submission" date="2020-04" db="EMBL/GenBank/DDBJ databases">
        <authorList>
            <person name="Alexandrino P."/>
            <person name="Mendonca T."/>
            <person name="Guaman L."/>
            <person name="Cherix J."/>
            <person name="Lozano-Sakalauskas G."/>
            <person name="Fujita A."/>
            <person name="Filho E.R."/>
            <person name="Long P."/>
            <person name="Padilla G."/>
            <person name="Taciro M.K."/>
            <person name="Gomez J.G."/>
            <person name="Silva L.F."/>
            <person name="Torres M."/>
        </authorList>
    </citation>
    <scope>NUCLEOTIDE SEQUENCE</scope>
    <source>
        <strain evidence="3">LMG 19450</strain>
    </source>
</reference>
<accession>A0A8T6ZK51</accession>
<dbReference type="RefSeq" id="WP_161790897.1">
    <property type="nucleotide sequence ID" value="NZ_CADFGF010000021.1"/>
</dbReference>
<comment type="caution">
    <text evidence="3">The sequence shown here is derived from an EMBL/GenBank/DDBJ whole genome shotgun (WGS) entry which is preliminary data.</text>
</comment>
<dbReference type="OrthoDB" id="6451163at2"/>
<proteinExistence type="predicted"/>
<dbReference type="AlphaFoldDB" id="A0A8T6ZK51"/>
<keyword evidence="1" id="KW-0472">Membrane</keyword>